<comment type="caution">
    <text evidence="1">The sequence shown here is derived from an EMBL/GenBank/DDBJ whole genome shotgun (WGS) entry which is preliminary data.</text>
</comment>
<dbReference type="AlphaFoldDB" id="A0A124HK65"/>
<keyword evidence="2" id="KW-1185">Reference proteome</keyword>
<organism evidence="1 2">
    <name type="scientific">Streptomyces corchorusii</name>
    <name type="common">Streptomyces chibaensis</name>
    <dbReference type="NCBI Taxonomy" id="1903"/>
    <lineage>
        <taxon>Bacteria</taxon>
        <taxon>Bacillati</taxon>
        <taxon>Actinomycetota</taxon>
        <taxon>Actinomycetes</taxon>
        <taxon>Kitasatosporales</taxon>
        <taxon>Streptomycetaceae</taxon>
        <taxon>Streptomyces</taxon>
    </lineage>
</organism>
<protein>
    <submittedName>
        <fullName evidence="1">Uncharacterized protein</fullName>
    </submittedName>
</protein>
<dbReference type="Proteomes" id="UP000053398">
    <property type="component" value="Unassembled WGS sequence"/>
</dbReference>
<gene>
    <name evidence="1" type="ORF">AQJ11_33130</name>
</gene>
<evidence type="ECO:0000313" key="2">
    <source>
        <dbReference type="Proteomes" id="UP000053398"/>
    </source>
</evidence>
<sequence length="212" mass="23297">MRVEMDLRASDAGVSGLAVEWFETAAEGLFSPLLRSLRNGPELCIPKKGEGVLGSPGGIWASLTEQDPLQGRVRVRKAWSEGNWSDFLARVAEQPADSEFWILELSEQGRRYGASQAKVSVQSVSADGEWHRLRVEYGTGEPGAHSRHRIISSLDVNSAVEHLRRFALRVPITFGCVTDDDGHGGETMLEDRLGLSPLKGIQESQDVLRGYP</sequence>
<name>A0A124HK65_STRCK</name>
<reference evidence="1 2" key="1">
    <citation type="submission" date="2015-10" db="EMBL/GenBank/DDBJ databases">
        <title>Draft genome sequence of Streptomyces corchorusii DSM 40340, type strain for the species Streptomyces corchorusii.</title>
        <authorList>
            <person name="Ruckert C."/>
            <person name="Winkler A."/>
            <person name="Kalinowski J."/>
            <person name="Kampfer P."/>
            <person name="Glaeser S."/>
        </authorList>
    </citation>
    <scope>NUCLEOTIDE SEQUENCE [LARGE SCALE GENOMIC DNA]</scope>
    <source>
        <strain evidence="1 2">DSM 40340</strain>
    </source>
</reference>
<dbReference type="EMBL" id="LMWP01000042">
    <property type="protein sequence ID" value="KUN18643.1"/>
    <property type="molecule type" value="Genomic_DNA"/>
</dbReference>
<dbReference type="RefSeq" id="WP_059265640.1">
    <property type="nucleotide sequence ID" value="NZ_KQ948365.1"/>
</dbReference>
<evidence type="ECO:0000313" key="1">
    <source>
        <dbReference type="EMBL" id="KUN18643.1"/>
    </source>
</evidence>
<accession>A0A124HK65</accession>
<proteinExistence type="predicted"/>